<evidence type="ECO:0000256" key="5">
    <source>
        <dbReference type="ARBA" id="ARBA00022729"/>
    </source>
</evidence>
<evidence type="ECO:0008006" key="15">
    <source>
        <dbReference type="Google" id="ProtNLM"/>
    </source>
</evidence>
<dbReference type="SUPFAM" id="SSF52743">
    <property type="entry name" value="Subtilisin-like"/>
    <property type="match status" value="1"/>
</dbReference>
<dbReference type="Pfam" id="PF00082">
    <property type="entry name" value="Peptidase_S8"/>
    <property type="match status" value="1"/>
</dbReference>
<keyword evidence="7 8" id="KW-0720">Serine protease</keyword>
<evidence type="ECO:0000256" key="6">
    <source>
        <dbReference type="ARBA" id="ARBA00022801"/>
    </source>
</evidence>
<evidence type="ECO:0000313" key="13">
    <source>
        <dbReference type="EMBL" id="KAJ9178815.1"/>
    </source>
</evidence>
<dbReference type="Gene3D" id="3.40.50.200">
    <property type="entry name" value="Peptidase S8/S53 domain"/>
    <property type="match status" value="1"/>
</dbReference>
<dbReference type="InterPro" id="IPR037045">
    <property type="entry name" value="S8pro/Inhibitor_I9_sf"/>
</dbReference>
<keyword evidence="14" id="KW-1185">Reference proteome</keyword>
<feature type="domain" description="PA" evidence="10">
    <location>
        <begin position="380"/>
        <end position="465"/>
    </location>
</feature>
<dbReference type="PROSITE" id="PS00138">
    <property type="entry name" value="SUBTILASE_SER"/>
    <property type="match status" value="1"/>
</dbReference>
<feature type="active site" description="Charge relay system" evidence="8">
    <location>
        <position position="218"/>
    </location>
</feature>
<dbReference type="Gene3D" id="3.30.70.80">
    <property type="entry name" value="Peptidase S8 propeptide/proteinase inhibitor I9"/>
    <property type="match status" value="1"/>
</dbReference>
<dbReference type="Pfam" id="PF02225">
    <property type="entry name" value="PA"/>
    <property type="match status" value="1"/>
</dbReference>
<keyword evidence="6 8" id="KW-0378">Hydrolase</keyword>
<feature type="domain" description="Peptidase S8/S53" evidence="9">
    <location>
        <begin position="130"/>
        <end position="600"/>
    </location>
</feature>
<feature type="active site" description="Charge relay system" evidence="8">
    <location>
        <position position="139"/>
    </location>
</feature>
<dbReference type="InterPro" id="IPR023828">
    <property type="entry name" value="Peptidase_S8_Ser-AS"/>
</dbReference>
<dbReference type="CDD" id="cd02120">
    <property type="entry name" value="PA_subtilisin_like"/>
    <property type="match status" value="1"/>
</dbReference>
<evidence type="ECO:0000256" key="2">
    <source>
        <dbReference type="ARBA" id="ARBA00011073"/>
    </source>
</evidence>
<dbReference type="InterPro" id="IPR015500">
    <property type="entry name" value="Peptidase_S8_subtilisin-rel"/>
</dbReference>
<dbReference type="InterPro" id="IPR000209">
    <property type="entry name" value="Peptidase_S8/S53_dom"/>
</dbReference>
<comment type="subcellular location">
    <subcellularLocation>
        <location evidence="1">Secreted</location>
    </subcellularLocation>
</comment>
<dbReference type="EMBL" id="JARPOI010000006">
    <property type="protein sequence ID" value="KAJ9178815.1"/>
    <property type="molecule type" value="Genomic_DNA"/>
</dbReference>
<evidence type="ECO:0000256" key="4">
    <source>
        <dbReference type="ARBA" id="ARBA00022670"/>
    </source>
</evidence>
<accession>A0ABQ9MGS4</accession>
<dbReference type="Pfam" id="PF17766">
    <property type="entry name" value="fn3_6"/>
    <property type="match status" value="1"/>
</dbReference>
<dbReference type="CDD" id="cd04852">
    <property type="entry name" value="Peptidases_S8_3"/>
    <property type="match status" value="1"/>
</dbReference>
<dbReference type="InterPro" id="IPR036852">
    <property type="entry name" value="Peptidase_S8/S53_dom_sf"/>
</dbReference>
<dbReference type="PANTHER" id="PTHR10795">
    <property type="entry name" value="PROPROTEIN CONVERTASE SUBTILISIN/KEXIN"/>
    <property type="match status" value="1"/>
</dbReference>
<evidence type="ECO:0000256" key="1">
    <source>
        <dbReference type="ARBA" id="ARBA00004613"/>
    </source>
</evidence>
<evidence type="ECO:0000259" key="9">
    <source>
        <dbReference type="Pfam" id="PF00082"/>
    </source>
</evidence>
<dbReference type="InterPro" id="IPR010259">
    <property type="entry name" value="S8pro/Inhibitor_I9"/>
</dbReference>
<feature type="domain" description="Subtilisin-like protease fibronectin type-III" evidence="12">
    <location>
        <begin position="665"/>
        <end position="769"/>
    </location>
</feature>
<evidence type="ECO:0000259" key="12">
    <source>
        <dbReference type="Pfam" id="PF17766"/>
    </source>
</evidence>
<protein>
    <recommendedName>
        <fullName evidence="15">Subtilisin-like protease</fullName>
    </recommendedName>
</protein>
<feature type="active site" description="Charge relay system" evidence="8">
    <location>
        <position position="551"/>
    </location>
</feature>
<dbReference type="InterPro" id="IPR003137">
    <property type="entry name" value="PA_domain"/>
</dbReference>
<sequence length="775" mass="82208">MATFLPTSFILLYFFFSFFTNFPLLALSSDQTVKTFIFRVDAESKPSIFLTHYHWYTSEFADPLQILHVYDTVFHGFSAAVTPDHATYLGQHPSVLSVFEDRRRQLHTTRSPQFLGLRNQQGLWSESNYGSDVIIGVFDTGIWPERRSFSDVNLGPVPARWKGICQAGVKFTPKNCNKKLIGARFFLKGHEAAARSAGPISGINETIEFKSPRDADGHGTHTASTAAGRHSFGASLEGYATGIAKGVAPKARLAAYKVCWKNSGCFDSDILAAFDAAVNDGVDVISISIGGGDGISAPYYLDPIAIGSYGAVSRGVFVSSSAGNDGPNLMSVTNLAPWLVTVGAGTIDRNFPADVILGNGRRLSGVSLYSGEPLNGTMFPLVYPGKSGGLSTSLCMENSLDSNMVRGKIVICDRGSSPRVAKGLVVKKAGGVGMVLANGISNGEGLVGDAHLIPACAVGSDEADAVKAYISSTPNPTATIDFKGTVIGIKPAPVVASFSGRGPNGLNPEILKPDLIAPGVNILAAWTDAIGPTGLDSDTRKTEFNILSGTSMACPHVSGAAALLKSAHPDWSPAAIRSAMMTTANTLDNLNQPMIDEATGKASTPYDFGAGHLNLDRAMDPGLVYDITNNDYVNFLCGNGYSPKAIQVITRSPVTCPVKRPSPENLNYPSIAALFPSSSVGAKSKAFIRTVTNVGPLNAVYRPIIEAPKGTTVAVKPARLVFNQRMKKQSFIVTITADTRNLIMDDSGAVFGSISWSDGKHVVRSPIVVTQIDPL</sequence>
<dbReference type="Gene3D" id="3.50.30.30">
    <property type="match status" value="1"/>
</dbReference>
<comment type="caution">
    <text evidence="13">The sequence shown here is derived from an EMBL/GenBank/DDBJ whole genome shotgun (WGS) entry which is preliminary data.</text>
</comment>
<dbReference type="PROSITE" id="PS51892">
    <property type="entry name" value="SUBTILASE"/>
    <property type="match status" value="1"/>
</dbReference>
<evidence type="ECO:0000256" key="8">
    <source>
        <dbReference type="PROSITE-ProRule" id="PRU01240"/>
    </source>
</evidence>
<dbReference type="Proteomes" id="UP001174677">
    <property type="component" value="Chromosome 6"/>
</dbReference>
<keyword evidence="3" id="KW-0964">Secreted</keyword>
<feature type="domain" description="Inhibitor I9" evidence="11">
    <location>
        <begin position="48"/>
        <end position="107"/>
    </location>
</feature>
<gene>
    <name evidence="13" type="ORF">P3X46_010666</name>
</gene>
<evidence type="ECO:0000259" key="10">
    <source>
        <dbReference type="Pfam" id="PF02225"/>
    </source>
</evidence>
<comment type="similarity">
    <text evidence="2 8">Belongs to the peptidase S8 family.</text>
</comment>
<evidence type="ECO:0000256" key="3">
    <source>
        <dbReference type="ARBA" id="ARBA00022525"/>
    </source>
</evidence>
<dbReference type="Pfam" id="PF05922">
    <property type="entry name" value="Inhibitor_I9"/>
    <property type="match status" value="1"/>
</dbReference>
<proteinExistence type="inferred from homology"/>
<reference evidence="13" key="1">
    <citation type="journal article" date="2023" name="Plant Biotechnol. J.">
        <title>Chromosome-level wild Hevea brasiliensis genome provides new tools for genomic-assisted breeding and valuable loci to elevate rubber yield.</title>
        <authorList>
            <person name="Cheng H."/>
            <person name="Song X."/>
            <person name="Hu Y."/>
            <person name="Wu T."/>
            <person name="Yang Q."/>
            <person name="An Z."/>
            <person name="Feng S."/>
            <person name="Deng Z."/>
            <person name="Wu W."/>
            <person name="Zeng X."/>
            <person name="Tu M."/>
            <person name="Wang X."/>
            <person name="Huang H."/>
        </authorList>
    </citation>
    <scope>NUCLEOTIDE SEQUENCE</scope>
    <source>
        <strain evidence="13">MT/VB/25A 57/8</strain>
    </source>
</reference>
<keyword evidence="5" id="KW-0732">Signal</keyword>
<dbReference type="Gene3D" id="2.60.40.2310">
    <property type="match status" value="1"/>
</dbReference>
<dbReference type="InterPro" id="IPR041469">
    <property type="entry name" value="Subtilisin-like_FN3"/>
</dbReference>
<evidence type="ECO:0000313" key="14">
    <source>
        <dbReference type="Proteomes" id="UP001174677"/>
    </source>
</evidence>
<evidence type="ECO:0000256" key="7">
    <source>
        <dbReference type="ARBA" id="ARBA00022825"/>
    </source>
</evidence>
<dbReference type="PRINTS" id="PR00723">
    <property type="entry name" value="SUBTILISIN"/>
</dbReference>
<dbReference type="InterPro" id="IPR034197">
    <property type="entry name" value="Peptidases_S8_3"/>
</dbReference>
<keyword evidence="4 8" id="KW-0645">Protease</keyword>
<organism evidence="13 14">
    <name type="scientific">Hevea brasiliensis</name>
    <name type="common">Para rubber tree</name>
    <name type="synonym">Siphonia brasiliensis</name>
    <dbReference type="NCBI Taxonomy" id="3981"/>
    <lineage>
        <taxon>Eukaryota</taxon>
        <taxon>Viridiplantae</taxon>
        <taxon>Streptophyta</taxon>
        <taxon>Embryophyta</taxon>
        <taxon>Tracheophyta</taxon>
        <taxon>Spermatophyta</taxon>
        <taxon>Magnoliopsida</taxon>
        <taxon>eudicotyledons</taxon>
        <taxon>Gunneridae</taxon>
        <taxon>Pentapetalae</taxon>
        <taxon>rosids</taxon>
        <taxon>fabids</taxon>
        <taxon>Malpighiales</taxon>
        <taxon>Euphorbiaceae</taxon>
        <taxon>Crotonoideae</taxon>
        <taxon>Micrandreae</taxon>
        <taxon>Hevea</taxon>
    </lineage>
</organism>
<evidence type="ECO:0000259" key="11">
    <source>
        <dbReference type="Pfam" id="PF05922"/>
    </source>
</evidence>
<dbReference type="InterPro" id="IPR045051">
    <property type="entry name" value="SBT"/>
</dbReference>
<name>A0ABQ9MGS4_HEVBR</name>